<dbReference type="NCBIfam" id="TIGR01733">
    <property type="entry name" value="AA-adenyl-dom"/>
    <property type="match status" value="1"/>
</dbReference>
<dbReference type="Gene3D" id="3.40.50.12780">
    <property type="entry name" value="N-terminal domain of ligase-like"/>
    <property type="match status" value="1"/>
</dbReference>
<dbReference type="InterPro" id="IPR010071">
    <property type="entry name" value="AA_adenyl_dom"/>
</dbReference>
<dbReference type="InterPro" id="IPR049551">
    <property type="entry name" value="PKS_DH_C"/>
</dbReference>
<dbReference type="EMBL" id="JAPQKN010000003">
    <property type="protein sequence ID" value="KAJ5167580.1"/>
    <property type="molecule type" value="Genomic_DNA"/>
</dbReference>
<dbReference type="SUPFAM" id="SSF53901">
    <property type="entry name" value="Thiolase-like"/>
    <property type="match status" value="1"/>
</dbReference>
<dbReference type="GO" id="GO:0032259">
    <property type="term" value="P:methylation"/>
    <property type="evidence" value="ECO:0007669"/>
    <property type="project" value="UniProtKB-KW"/>
</dbReference>
<feature type="compositionally biased region" description="Polar residues" evidence="10">
    <location>
        <begin position="2480"/>
        <end position="2492"/>
    </location>
</feature>
<evidence type="ECO:0000259" key="11">
    <source>
        <dbReference type="PROSITE" id="PS50075"/>
    </source>
</evidence>
<keyword evidence="6" id="KW-0677">Repeat</keyword>
<dbReference type="InterPro" id="IPR020845">
    <property type="entry name" value="AMP-binding_CS"/>
</dbReference>
<dbReference type="Gene3D" id="3.40.50.720">
    <property type="entry name" value="NAD(P)-binding Rossmann-like Domain"/>
    <property type="match status" value="3"/>
</dbReference>
<dbReference type="Gene3D" id="3.30.300.30">
    <property type="match status" value="1"/>
</dbReference>
<dbReference type="InterPro" id="IPR016036">
    <property type="entry name" value="Malonyl_transacylase_ACP-bd"/>
</dbReference>
<accession>A0A9W9I426</accession>
<dbReference type="InterPro" id="IPR013217">
    <property type="entry name" value="Methyltransf_12"/>
</dbReference>
<dbReference type="GO" id="GO:0004312">
    <property type="term" value="F:fatty acid synthase activity"/>
    <property type="evidence" value="ECO:0007669"/>
    <property type="project" value="TreeGrafter"/>
</dbReference>
<evidence type="ECO:0000313" key="15">
    <source>
        <dbReference type="Proteomes" id="UP001149163"/>
    </source>
</evidence>
<dbReference type="Gene3D" id="3.40.366.10">
    <property type="entry name" value="Malonyl-Coenzyme A Acyl Carrier Protein, domain 2"/>
    <property type="match status" value="1"/>
</dbReference>
<dbReference type="InterPro" id="IPR014031">
    <property type="entry name" value="Ketoacyl_synth_C"/>
</dbReference>
<dbReference type="GO" id="GO:0031177">
    <property type="term" value="F:phosphopantetheine binding"/>
    <property type="evidence" value="ECO:0007669"/>
    <property type="project" value="InterPro"/>
</dbReference>
<dbReference type="Pfam" id="PF07993">
    <property type="entry name" value="NAD_binding_4"/>
    <property type="match status" value="1"/>
</dbReference>
<dbReference type="SUPFAM" id="SSF52777">
    <property type="entry name" value="CoA-dependent acyltransferases"/>
    <property type="match status" value="2"/>
</dbReference>
<dbReference type="Pfam" id="PF00550">
    <property type="entry name" value="PP-binding"/>
    <property type="match status" value="1"/>
</dbReference>
<dbReference type="GO" id="GO:0008168">
    <property type="term" value="F:methyltransferase activity"/>
    <property type="evidence" value="ECO:0007669"/>
    <property type="project" value="UniProtKB-KW"/>
</dbReference>
<dbReference type="Pfam" id="PF08242">
    <property type="entry name" value="Methyltransf_12"/>
    <property type="match status" value="1"/>
</dbReference>
<evidence type="ECO:0000256" key="1">
    <source>
        <dbReference type="ARBA" id="ARBA00022450"/>
    </source>
</evidence>
<dbReference type="Gene3D" id="3.10.129.110">
    <property type="entry name" value="Polyketide synthase dehydratase"/>
    <property type="match status" value="1"/>
</dbReference>
<comment type="similarity">
    <text evidence="8">In the C-terminal section; belongs to the NRP synthetase family.</text>
</comment>
<dbReference type="SUPFAM" id="SSF52151">
    <property type="entry name" value="FabD/lysophospholipase-like"/>
    <property type="match status" value="1"/>
</dbReference>
<dbReference type="Pfam" id="PF23297">
    <property type="entry name" value="ACP_SdgA_C"/>
    <property type="match status" value="1"/>
</dbReference>
<dbReference type="CDD" id="cd05930">
    <property type="entry name" value="A_NRPS"/>
    <property type="match status" value="1"/>
</dbReference>
<dbReference type="GO" id="GO:0006633">
    <property type="term" value="P:fatty acid biosynthetic process"/>
    <property type="evidence" value="ECO:0007669"/>
    <property type="project" value="TreeGrafter"/>
</dbReference>
<dbReference type="CDD" id="cd19532">
    <property type="entry name" value="C_PKS-NRPS"/>
    <property type="match status" value="1"/>
</dbReference>
<dbReference type="PROSITE" id="PS00455">
    <property type="entry name" value="AMP_BINDING"/>
    <property type="match status" value="1"/>
</dbReference>
<dbReference type="Gene3D" id="1.10.1200.10">
    <property type="entry name" value="ACP-like"/>
    <property type="match status" value="2"/>
</dbReference>
<dbReference type="Gene3D" id="3.30.70.3290">
    <property type="match status" value="1"/>
</dbReference>
<dbReference type="InterPro" id="IPR016039">
    <property type="entry name" value="Thiolase-like"/>
</dbReference>
<dbReference type="InterPro" id="IPR049552">
    <property type="entry name" value="PKS_DH_N"/>
</dbReference>
<dbReference type="SUPFAM" id="SSF53335">
    <property type="entry name" value="S-adenosyl-L-methionine-dependent methyltransferases"/>
    <property type="match status" value="1"/>
</dbReference>
<dbReference type="PROSITE" id="PS50075">
    <property type="entry name" value="CARRIER"/>
    <property type="match status" value="2"/>
</dbReference>
<keyword evidence="4" id="KW-0489">Methyltransferase</keyword>
<proteinExistence type="inferred from homology"/>
<dbReference type="Pfam" id="PF08659">
    <property type="entry name" value="KR"/>
    <property type="match status" value="1"/>
</dbReference>
<dbReference type="Pfam" id="PF00501">
    <property type="entry name" value="AMP-binding"/>
    <property type="match status" value="1"/>
</dbReference>
<dbReference type="SMART" id="SM00822">
    <property type="entry name" value="PKS_KR"/>
    <property type="match status" value="1"/>
</dbReference>
<keyword evidence="3" id="KW-0436">Ligase</keyword>
<feature type="domain" description="Carrier" evidence="11">
    <location>
        <begin position="3560"/>
        <end position="3637"/>
    </location>
</feature>
<dbReference type="PROSITE" id="PS52019">
    <property type="entry name" value="PKS_MFAS_DH"/>
    <property type="match status" value="1"/>
</dbReference>
<keyword evidence="5" id="KW-0808">Transferase</keyword>
<dbReference type="InterPro" id="IPR020806">
    <property type="entry name" value="PKS_PP-bd"/>
</dbReference>
<keyword evidence="15" id="KW-1185">Reference proteome</keyword>
<dbReference type="Pfam" id="PF02801">
    <property type="entry name" value="Ketoacyl-synt_C"/>
    <property type="match status" value="1"/>
</dbReference>
<dbReference type="SMART" id="SM00827">
    <property type="entry name" value="PKS_AT"/>
    <property type="match status" value="1"/>
</dbReference>
<dbReference type="InterPro" id="IPR032821">
    <property type="entry name" value="PKS_assoc"/>
</dbReference>
<dbReference type="OrthoDB" id="329835at2759"/>
<dbReference type="InterPro" id="IPR006162">
    <property type="entry name" value="Ppantetheine_attach_site"/>
</dbReference>
<dbReference type="SUPFAM" id="SSF47336">
    <property type="entry name" value="ACP-like"/>
    <property type="match status" value="2"/>
</dbReference>
<feature type="active site" description="Proton donor; for dehydratase activity" evidence="9">
    <location>
        <position position="1151"/>
    </location>
</feature>
<dbReference type="InterPro" id="IPR029063">
    <property type="entry name" value="SAM-dependent_MTases_sf"/>
</dbReference>
<evidence type="ECO:0000259" key="13">
    <source>
        <dbReference type="PROSITE" id="PS52019"/>
    </source>
</evidence>
<evidence type="ECO:0000256" key="4">
    <source>
        <dbReference type="ARBA" id="ARBA00022603"/>
    </source>
</evidence>
<dbReference type="InterPro" id="IPR036291">
    <property type="entry name" value="NAD(P)-bd_dom_sf"/>
</dbReference>
<dbReference type="InterPro" id="IPR042104">
    <property type="entry name" value="PKS_dehydratase_sf"/>
</dbReference>
<dbReference type="Proteomes" id="UP001149163">
    <property type="component" value="Unassembled WGS sequence"/>
</dbReference>
<gene>
    <name evidence="14" type="ORF">N7482_006361</name>
</gene>
<dbReference type="RefSeq" id="XP_056544041.1">
    <property type="nucleotide sequence ID" value="XM_056688486.1"/>
</dbReference>
<comment type="caution">
    <text evidence="14">The sequence shown here is derived from an EMBL/GenBank/DDBJ whole genome shotgun (WGS) entry which is preliminary data.</text>
</comment>
<dbReference type="PANTHER" id="PTHR43775">
    <property type="entry name" value="FATTY ACID SYNTHASE"/>
    <property type="match status" value="1"/>
</dbReference>
<dbReference type="SUPFAM" id="SSF51735">
    <property type="entry name" value="NAD(P)-binding Rossmann-fold domains"/>
    <property type="match status" value="2"/>
</dbReference>
<dbReference type="InterPro" id="IPR057326">
    <property type="entry name" value="KR_dom"/>
</dbReference>
<protein>
    <submittedName>
        <fullName evidence="14">PKS-NRPS protein</fullName>
    </submittedName>
</protein>
<dbReference type="Pfam" id="PF00668">
    <property type="entry name" value="Condensation"/>
    <property type="match status" value="1"/>
</dbReference>
<reference evidence="14" key="1">
    <citation type="submission" date="2022-11" db="EMBL/GenBank/DDBJ databases">
        <authorList>
            <person name="Petersen C."/>
        </authorList>
    </citation>
    <scope>NUCLEOTIDE SEQUENCE</scope>
    <source>
        <strain evidence="14">IBT 26290</strain>
    </source>
</reference>
<feature type="active site" description="Proton acceptor; for dehydratase activity" evidence="9">
    <location>
        <position position="976"/>
    </location>
</feature>
<dbReference type="InterPro" id="IPR023213">
    <property type="entry name" value="CAT-like_dom_sf"/>
</dbReference>
<dbReference type="InterPro" id="IPR009081">
    <property type="entry name" value="PP-bd_ACP"/>
</dbReference>
<dbReference type="Pfam" id="PF14765">
    <property type="entry name" value="PS-DH"/>
    <property type="match status" value="1"/>
</dbReference>
<dbReference type="InterPro" id="IPR050091">
    <property type="entry name" value="PKS_NRPS_Biosynth_Enz"/>
</dbReference>
<evidence type="ECO:0000313" key="14">
    <source>
        <dbReference type="EMBL" id="KAJ5167580.1"/>
    </source>
</evidence>
<dbReference type="InterPro" id="IPR001242">
    <property type="entry name" value="Condensation_dom"/>
</dbReference>
<dbReference type="SUPFAM" id="SSF56801">
    <property type="entry name" value="Acetyl-CoA synthetase-like"/>
    <property type="match status" value="1"/>
</dbReference>
<dbReference type="SMART" id="SM00825">
    <property type="entry name" value="PKS_KS"/>
    <property type="match status" value="1"/>
</dbReference>
<organism evidence="14 15">
    <name type="scientific">Penicillium canariense</name>
    <dbReference type="NCBI Taxonomy" id="189055"/>
    <lineage>
        <taxon>Eukaryota</taxon>
        <taxon>Fungi</taxon>
        <taxon>Dikarya</taxon>
        <taxon>Ascomycota</taxon>
        <taxon>Pezizomycotina</taxon>
        <taxon>Eurotiomycetes</taxon>
        <taxon>Eurotiomycetidae</taxon>
        <taxon>Eurotiales</taxon>
        <taxon>Aspergillaceae</taxon>
        <taxon>Penicillium</taxon>
    </lineage>
</organism>
<feature type="region of interest" description="Disordered" evidence="10">
    <location>
        <begin position="2480"/>
        <end position="2526"/>
    </location>
</feature>
<dbReference type="GO" id="GO:0009403">
    <property type="term" value="P:toxin biosynthetic process"/>
    <property type="evidence" value="ECO:0007669"/>
    <property type="project" value="UniProtKB-ARBA"/>
</dbReference>
<evidence type="ECO:0000256" key="2">
    <source>
        <dbReference type="ARBA" id="ARBA00022553"/>
    </source>
</evidence>
<keyword evidence="2" id="KW-0597">Phosphoprotein</keyword>
<dbReference type="Pfam" id="PF21089">
    <property type="entry name" value="PKS_DH_N"/>
    <property type="match status" value="1"/>
</dbReference>
<sequence length="4015" mass="441047">MNSSQTDPIAIVGMACRFPGGSNTPSKLWNLLKTPYDVLQEFPPSRLNLNRFYHAQGTNHGSTDVTNRSYLLDEDVKAFDAKFFSISPPEAESMDPQQRILLETVYEAMESAGWTLEDVHGSQTSVHVGAMNADYTDIQNRDTETMSKYNATGTARSILSNRVSYVFDLHAPSVTIDTACSSSLVALHQAMHSLRSGDCDSAIVGGVNLILDPAMFITESKLSMLSAESRSRMWDQAANGYARGEGIAAMILKPLSQALQHGDPIQAIVRATGVNSDGHSSGITMPTAAAQTALIRQTYKQAGLDPLIDRPQFFECHGTGTQAGDPIEARAIRDAFFPTETSDEVAPLFVGSVKTVIGHTEGCAGLAGVLKAVLAIRNQTLPPNLLFNQLSDSVRPFYGPLQIPTTSLPWPDTISGSPKRASVNSFGFGGTNAHALIEEYKPQVAQSGYHADQALGPLVISAHSGPTLLNKVRDLLSYMISNPSANLPDICWTLQTRRTTHKVRCYFSNRSYQSLLDSLAAFVQINQSLQPEQIGFQPQLIDRNESPGVLGVFTGQGAQWPTMGMELFSRVALFRQSIEQCEVVLNALPDRPSWSLCEELEAGNASSRLSEAAVSQPLCTAVQIALVDVLKAAGLKFHAVVGHSSGEIAAVYAAGMLSLTGAMQIAYYRGLHAHLAKGDDGQPGGMLATGLSYDEALQFCNRRDFRGRISVAASNSPTSVTISGDLDAISIAKKELEARDVFARPLRVDTAYHSHHMKKCGDTYLQSLLACDIAVSAPIEDCVWSSSVRGDTEILEGDLSPLKGDYWVKNMEQTVLFSQALESAITNGGPFDMVVEVGPHPALKSPSEDTLKAVFSSAPHYTGVLKRGQDDLDAISSALGLYWSTMGSKSVDFAGFRRACLGSSEIGQPEVITNLPCYPWDHTQTFWRESRLSQRYRLGQDSPCGLLGRRMLDDDAHELRWRNILTLDENTWLAGHEILGEVLMPGAGYVSIALEAGRQLAAGRPISLLEARDIEVRHPVAVPKHPDSVETMYIARVQPSQDRNIIEAEFDFCYWPSSGTAAVRACSGRIVVYLGDGKEESLPPRRASPTNLLNVSVADAYDVFKSIGLNYQDIFRGMSSIDRGSNHAVTQAVWDTSNLDQVYLVHPAILDVVFQSIFLAKSYPAKSLMHSAFLPVRIARVTVNPCVPVTNTTGSIEIGTESYVTHSDYRSIEGDMHVYNRANQPFLEVEGLSLKIASELQESEDVQIFCQTTWGPDISLDLSEPERNDDHDSEQSAIATTIDRICFFYLRNCLDQLNAVTREHCQLHHQRMIKSFERILDLVREGQHALIDKEWLEDDFEVVQSLLQKYPDQIDLELVVAIGNNLPKVVKGETQLLEVMLENNMLGRYYVEGCGFVTINREIERLLQKITFKFPRAKILEVGAGTGGTTQGILEAIGSAYDSYTFTDISTGFFEKANERLKASDKPIIFKALDIEKPVVDQGFTEAGYDVIIAVNVLHATRDLKNTLNHVRSLLKPGGYLILGEITNTDVLRHPFIMGGLPGWWLGDDEGRRFHPCVSALEWDQLLLDTGFSGLDLTFDDLEDSGRHCNSLLVSRALDHTFEQIREPLTALKQLDADSRLLLIGGATLPIAKARTEIQKLLPPSWRARTRVVSSIDAIEGCHLTPGMGVICLQELDSPLFSKTMDEHRWKNLQLVMANASRVLWVVKNHRSASPESAMFMGIARTLSQELPHLTLQVLDLESKESPATTARTVLESFVRLTLTSNPSAHNDNAFLWINEPEIVSVDGQLLVPRILPIKSLDDRYNASRRELRRPAMLADQVVEIKPSTSGLALVEVQEPGFYSENDLVKVRVKYSMRINESAAPNYYLSAGTIESSGESVMCLSLLNRSHLQVSRSQLHFVDDDQTITTKAILVLVKKFLIALALASVVQSHQTAMVHNADDLLARAISQTIEGRLHFSASNAVVRQDWIVIHPRSSARIVRRDLPVDIAVLLDCSEQSQSNEVLVQCIPATCRISGLDSSLIRNAIDQLGTAPLLTKANGLVQEFIRENDISELQGLNPDVHGIANISKSNVKSLGLVDWEATAPVALTLQPIQPRHMLRPDRTYLMIGMTGAMGLSLCQWAVQNGARSIVLTSRNPSVDKDWLIEARSLGADVQVQVWPMNIASRAAVGSVISRINSTMPQLAGVCNGAMVLNDKLFLDMDAQGMNAALEPKFRGSQIIDEVLGDQDLDFFILLSSCAMLIGNPGQANYHAANLYMASLAANRRTRGLAASIIHLGYIADVGYVTRQDQSMRERLEKLLFRPLCESDIHNAFAEAIRASRPNGRDDPFDFAMGMGPSREHVPPNKQPYYFANPRFAHFNPPAVEVQDGVGQKTTVKNVKHLVQEATSKEEASLAVQVAFSNKLESIMQLPPGTVDPKSSLMDAGIDSLVAVEIRNWFKIELEVQIPVVKILGGISIEELCVEAANKMLAIILANKQSTPTNDEGQTSESAVVVDEHDDSISTGSKSGVDDNEQDGSIGSSRDNLDVLTPATGSHIVSLSVADEDLASLRVAKDAGDLPPPEITRKGPISSAQSRVWFLSANSGHPTNCNLTFVYNVTGHLQIHRLRHALNVVMTGHDTLHSCFYMRPGDNQLVQGVMSEPRHLFVQLEKGNATDALREFNKLKAKKWNLEKGQMLGMTVIPRGQQEHTIILGYHHIIMDAFSLSIFFRDLHTAYRTGTLQRRSIDYMDLVAQERMLSEDQFEDLYTTAKLQFWKNEFTEPVDILPLMPMARLARRPASLGHFTSYKSTRVEQTQWSAIVKTCRELGLTPFHFTLATFQVLLARYANIEDTCIGVADANRLNERYTDIIGFFMNMLPIRSKLSKRSKFADLARTASKKVLTGLVNSGVSLDTILELSNAPRSPSYTPLFQAAINYRMGAISDISLGDCELTMVDGQDAENPFDISLGVLESKNGSALIEVICNSDLYDSDGCGVLLDSFLRLLHDFAAHPKMPANDGQLHDPAAWQKSLILGRGPRIDYSATWPATLSQRFVTIARSHGESLAITCGGNDMIYSELQTQVLSIAQTLLEAGCGDGSCVGVLCEPSPDFIAAMLAILHIGGIYCPLDVSLPHERHRVILRSSRFIALIHHSATSDRALALISSMASEDHRMNVIALDGEDRREASDVPIQTPTDSASVLLFTSGSTGNPKGIFLTQSNFINHISLKTQVLGLQSETTLQQSSMGFDMSIIQILSALLNGGRVLIVPSESRRDPVEIARLVSQGAVTLTIATPSEYKMWLRYGSDEHLRNKATAWRHACLGGEPVTEQLCRDFVLLDLPHLRLTNCYGPTEITAAATFQSMHISMTGEKDHRSMMIVGKALPNYSVHIIDNKGHFLPIGMQGEICIGGAGVALGYCGLPEQTAAKFIVDPTTSTEWPFKRLYRTGDQGRLLEDGSLLFMGRLDGNTQIKLNGVRIELEEVEGTILAGSDGKLSTVVAAAHKDRLLAYATLTTGISLTETETKQLLIYASLPLPTTMQPSKLIIMDTLPLTSAGKINREAIQHLATSGQPNRPISSNGTINKLTLGQGELRLLWEKVLGGPDRSIGPESDFFHVGGNSMALMRLQGAIRESMNVAVSTRDLYQASTLAEMTARIQVQQEQSQVDQPQDEISWDTETEIPSIVRDALRQVSTHRNDVKSPKKHEIEILLTGATSFLGGVILRALAELTGSRIRKVHCIAVLHDDKKLIPASQSVAYYNGSLMSRRLGLTVPEYEHLQSNVDLIIHAGSNGHCLNNFHSLRTANLNSTHELIAMALPRSTPLLYLSSNRVTLLSGSTAYPPASISRSPPPKDGSEGYTASKWASEVFLENLKADKSCPQLPIQISRPCVVVGAEAPNSDALNAILRYSRLMQTVPVFDRVEGYFDFKDVQEVAQEVVSDALALLDLSTDSSAIRFRHHSGGVRTSLGEFRQRMEQIYEVPFDECPLQDWIDRALQASIDPLITAYLEGMVERGEVLRFPFMGEEVSQGEVSTRNGNEA</sequence>
<dbReference type="Gene3D" id="3.30.559.30">
    <property type="entry name" value="Nonribosomal peptide synthetase, condensation domain"/>
    <property type="match status" value="1"/>
</dbReference>
<dbReference type="InterPro" id="IPR000873">
    <property type="entry name" value="AMP-dep_synth/lig_dom"/>
</dbReference>
<dbReference type="InterPro" id="IPR042099">
    <property type="entry name" value="ANL_N_sf"/>
</dbReference>
<dbReference type="InterPro" id="IPR014043">
    <property type="entry name" value="Acyl_transferase_dom"/>
</dbReference>
<dbReference type="PANTHER" id="PTHR43775:SF20">
    <property type="entry name" value="HYBRID PKS-NRPS SYNTHETASE APDA"/>
    <property type="match status" value="1"/>
</dbReference>
<dbReference type="InterPro" id="IPR013968">
    <property type="entry name" value="PKS_KR"/>
</dbReference>
<dbReference type="PROSITE" id="PS00012">
    <property type="entry name" value="PHOSPHOPANTETHEINE"/>
    <property type="match status" value="1"/>
</dbReference>
<feature type="domain" description="Ketosynthase family 3 (KS3)" evidence="12">
    <location>
        <begin position="6"/>
        <end position="439"/>
    </location>
</feature>
<evidence type="ECO:0000256" key="9">
    <source>
        <dbReference type="PROSITE-ProRule" id="PRU01363"/>
    </source>
</evidence>
<evidence type="ECO:0000256" key="10">
    <source>
        <dbReference type="SAM" id="MobiDB-lite"/>
    </source>
</evidence>
<dbReference type="SMART" id="SM00823">
    <property type="entry name" value="PKS_PP"/>
    <property type="match status" value="2"/>
</dbReference>
<feature type="region of interest" description="N-terminal hotdog fold" evidence="9">
    <location>
        <begin position="944"/>
        <end position="1077"/>
    </location>
</feature>
<dbReference type="Pfam" id="PF00109">
    <property type="entry name" value="ketoacyl-synt"/>
    <property type="match status" value="1"/>
</dbReference>
<dbReference type="GeneID" id="81427662"/>
<dbReference type="SMART" id="SM00826">
    <property type="entry name" value="PKS_DH"/>
    <property type="match status" value="1"/>
</dbReference>
<dbReference type="CDD" id="cd00833">
    <property type="entry name" value="PKS"/>
    <property type="match status" value="1"/>
</dbReference>
<evidence type="ECO:0000259" key="12">
    <source>
        <dbReference type="PROSITE" id="PS52004"/>
    </source>
</evidence>
<evidence type="ECO:0000256" key="3">
    <source>
        <dbReference type="ARBA" id="ARBA00022598"/>
    </source>
</evidence>
<dbReference type="Gene3D" id="3.30.559.10">
    <property type="entry name" value="Chloramphenicol acetyltransferase-like domain"/>
    <property type="match status" value="1"/>
</dbReference>
<keyword evidence="1" id="KW-0596">Phosphopantetheine</keyword>
<evidence type="ECO:0000256" key="8">
    <source>
        <dbReference type="ARBA" id="ARBA00029443"/>
    </source>
</evidence>
<dbReference type="InterPro" id="IPR020807">
    <property type="entry name" value="PKS_DH"/>
</dbReference>
<dbReference type="InterPro" id="IPR013120">
    <property type="entry name" value="FAR_NAD-bd"/>
</dbReference>
<dbReference type="InterPro" id="IPR036736">
    <property type="entry name" value="ACP-like_sf"/>
</dbReference>
<dbReference type="Gene3D" id="3.40.50.150">
    <property type="entry name" value="Vaccinia Virus protein VP39"/>
    <property type="match status" value="1"/>
</dbReference>
<dbReference type="PROSITE" id="PS52004">
    <property type="entry name" value="KS3_2"/>
    <property type="match status" value="1"/>
</dbReference>
<dbReference type="GO" id="GO:0030639">
    <property type="term" value="P:polyketide biosynthetic process"/>
    <property type="evidence" value="ECO:0007669"/>
    <property type="project" value="UniProtKB-ARBA"/>
</dbReference>
<dbReference type="InterPro" id="IPR001227">
    <property type="entry name" value="Ac_transferase_dom_sf"/>
</dbReference>
<reference evidence="14" key="2">
    <citation type="journal article" date="2023" name="IMA Fungus">
        <title>Comparative genomic study of the Penicillium genus elucidates a diverse pangenome and 15 lateral gene transfer events.</title>
        <authorList>
            <person name="Petersen C."/>
            <person name="Sorensen T."/>
            <person name="Nielsen M.R."/>
            <person name="Sondergaard T.E."/>
            <person name="Sorensen J.L."/>
            <person name="Fitzpatrick D.A."/>
            <person name="Frisvad J.C."/>
            <person name="Nielsen K.L."/>
        </authorList>
    </citation>
    <scope>NUCLEOTIDE SEQUENCE</scope>
    <source>
        <strain evidence="14">IBT 26290</strain>
    </source>
</reference>
<evidence type="ECO:0000256" key="6">
    <source>
        <dbReference type="ARBA" id="ARBA00022737"/>
    </source>
</evidence>
<dbReference type="GO" id="GO:1901336">
    <property type="term" value="P:lactone biosynthetic process"/>
    <property type="evidence" value="ECO:0007669"/>
    <property type="project" value="UniProtKB-ARBA"/>
</dbReference>
<keyword evidence="7" id="KW-0511">Multifunctional enzyme</keyword>
<dbReference type="InterPro" id="IPR045851">
    <property type="entry name" value="AMP-bd_C_sf"/>
</dbReference>
<dbReference type="InterPro" id="IPR016035">
    <property type="entry name" value="Acyl_Trfase/lysoPLipase"/>
</dbReference>
<dbReference type="FunFam" id="3.40.47.10:FF:000019">
    <property type="entry name" value="Polyketide synthase type I"/>
    <property type="match status" value="1"/>
</dbReference>
<dbReference type="InterPro" id="IPR020841">
    <property type="entry name" value="PKS_Beta-ketoAc_synthase_dom"/>
</dbReference>
<feature type="domain" description="Carrier" evidence="11">
    <location>
        <begin position="2387"/>
        <end position="2470"/>
    </location>
</feature>
<dbReference type="SUPFAM" id="SSF55048">
    <property type="entry name" value="Probable ACP-binding domain of malonyl-CoA ACP transacylase"/>
    <property type="match status" value="1"/>
</dbReference>
<feature type="domain" description="PKS/mFAS DH" evidence="13">
    <location>
        <begin position="944"/>
        <end position="1243"/>
    </location>
</feature>
<feature type="region of interest" description="C-terminal hotdog fold" evidence="9">
    <location>
        <begin position="1092"/>
        <end position="1243"/>
    </location>
</feature>
<dbReference type="Pfam" id="PF00698">
    <property type="entry name" value="Acyl_transf_1"/>
    <property type="match status" value="1"/>
</dbReference>
<dbReference type="Gene3D" id="3.40.47.10">
    <property type="match status" value="1"/>
</dbReference>
<dbReference type="InterPro" id="IPR049900">
    <property type="entry name" value="PKS_mFAS_DH"/>
</dbReference>
<evidence type="ECO:0000256" key="7">
    <source>
        <dbReference type="ARBA" id="ARBA00023268"/>
    </source>
</evidence>
<dbReference type="InterPro" id="IPR014030">
    <property type="entry name" value="Ketoacyl_synth_N"/>
</dbReference>
<dbReference type="Pfam" id="PF16197">
    <property type="entry name" value="KAsynt_C_assoc"/>
    <property type="match status" value="1"/>
</dbReference>
<name>A0A9W9I426_9EURO</name>
<dbReference type="GO" id="GO:0016874">
    <property type="term" value="F:ligase activity"/>
    <property type="evidence" value="ECO:0007669"/>
    <property type="project" value="UniProtKB-KW"/>
</dbReference>
<evidence type="ECO:0000256" key="5">
    <source>
        <dbReference type="ARBA" id="ARBA00022679"/>
    </source>
</evidence>